<dbReference type="EMBL" id="JACJVP010000001">
    <property type="protein sequence ID" value="MBB6669554.1"/>
    <property type="molecule type" value="Genomic_DNA"/>
</dbReference>
<reference evidence="2 3" key="1">
    <citation type="submission" date="2020-08" db="EMBL/GenBank/DDBJ databases">
        <title>Cohnella phylogeny.</title>
        <authorList>
            <person name="Dunlap C."/>
        </authorList>
    </citation>
    <scope>NUCLEOTIDE SEQUENCE [LARGE SCALE GENOMIC DNA]</scope>
    <source>
        <strain evidence="2 3">DSM 28246</strain>
    </source>
</reference>
<keyword evidence="3" id="KW-1185">Reference proteome</keyword>
<evidence type="ECO:0000313" key="3">
    <source>
        <dbReference type="Proteomes" id="UP000547209"/>
    </source>
</evidence>
<dbReference type="CDD" id="cd06587">
    <property type="entry name" value="VOC"/>
    <property type="match status" value="1"/>
</dbReference>
<dbReference type="Gene3D" id="3.10.180.10">
    <property type="entry name" value="2,3-Dihydroxybiphenyl 1,2-Dioxygenase, domain 1"/>
    <property type="match status" value="1"/>
</dbReference>
<proteinExistence type="predicted"/>
<dbReference type="Proteomes" id="UP000547209">
    <property type="component" value="Unassembled WGS sequence"/>
</dbReference>
<evidence type="ECO:0000259" key="1">
    <source>
        <dbReference type="PROSITE" id="PS51819"/>
    </source>
</evidence>
<dbReference type="InterPro" id="IPR037523">
    <property type="entry name" value="VOC_core"/>
</dbReference>
<sequence length="159" mass="18115">MSKETGKPEENALRAVCSVYVPVRNPLQSAAWWERHFGLTFAVPYNPAEAQAILRLSEGQWLHLVETRGPIDNQFPDKAGNEMFRLTFEVRRIEVLYDRLLTQGVRVEHLADRGSCGINFVFCDPDGNQFDVNEVVRAHRTPEEAEQVRAYLFPASAAR</sequence>
<accession>A0A7X0RL59</accession>
<dbReference type="PROSITE" id="PS51819">
    <property type="entry name" value="VOC"/>
    <property type="match status" value="1"/>
</dbReference>
<name>A0A7X0RL59_9BACL</name>
<comment type="caution">
    <text evidence="2">The sequence shown here is derived from an EMBL/GenBank/DDBJ whole genome shotgun (WGS) entry which is preliminary data.</text>
</comment>
<dbReference type="SUPFAM" id="SSF54593">
    <property type="entry name" value="Glyoxalase/Bleomycin resistance protein/Dihydroxybiphenyl dioxygenase"/>
    <property type="match status" value="1"/>
</dbReference>
<evidence type="ECO:0000313" key="2">
    <source>
        <dbReference type="EMBL" id="MBB6669554.1"/>
    </source>
</evidence>
<dbReference type="RefSeq" id="WP_185140955.1">
    <property type="nucleotide sequence ID" value="NZ_JACJVP010000001.1"/>
</dbReference>
<feature type="domain" description="VOC" evidence="1">
    <location>
        <begin position="15"/>
        <end position="135"/>
    </location>
</feature>
<organism evidence="2 3">
    <name type="scientific">Cohnella nanjingensis</name>
    <dbReference type="NCBI Taxonomy" id="1387779"/>
    <lineage>
        <taxon>Bacteria</taxon>
        <taxon>Bacillati</taxon>
        <taxon>Bacillota</taxon>
        <taxon>Bacilli</taxon>
        <taxon>Bacillales</taxon>
        <taxon>Paenibacillaceae</taxon>
        <taxon>Cohnella</taxon>
    </lineage>
</organism>
<dbReference type="AlphaFoldDB" id="A0A7X0RL59"/>
<dbReference type="Pfam" id="PF18029">
    <property type="entry name" value="Glyoxalase_6"/>
    <property type="match status" value="1"/>
</dbReference>
<dbReference type="InterPro" id="IPR041581">
    <property type="entry name" value="Glyoxalase_6"/>
</dbReference>
<gene>
    <name evidence="2" type="ORF">H7C19_02525</name>
</gene>
<protein>
    <submittedName>
        <fullName evidence="2">VOC family protein</fullName>
    </submittedName>
</protein>
<dbReference type="InterPro" id="IPR029068">
    <property type="entry name" value="Glyas_Bleomycin-R_OHBP_Dase"/>
</dbReference>